<proteinExistence type="predicted"/>
<accession>A0ABD0VCD7</accession>
<dbReference type="Proteomes" id="UP001552299">
    <property type="component" value="Unassembled WGS sequence"/>
</dbReference>
<dbReference type="AlphaFoldDB" id="A0ABD0VCD7"/>
<evidence type="ECO:0000313" key="3">
    <source>
        <dbReference type="Proteomes" id="UP001552299"/>
    </source>
</evidence>
<reference evidence="2 3" key="1">
    <citation type="journal article" date="2024" name="Plant Biotechnol. J.">
        <title>Dendrobium thyrsiflorum genome and its molecular insights into genes involved in important horticultural traits.</title>
        <authorList>
            <person name="Chen B."/>
            <person name="Wang J.Y."/>
            <person name="Zheng P.J."/>
            <person name="Li K.L."/>
            <person name="Liang Y.M."/>
            <person name="Chen X.F."/>
            <person name="Zhang C."/>
            <person name="Zhao X."/>
            <person name="He X."/>
            <person name="Zhang G.Q."/>
            <person name="Liu Z.J."/>
            <person name="Xu Q."/>
        </authorList>
    </citation>
    <scope>NUCLEOTIDE SEQUENCE [LARGE SCALE GENOMIC DNA]</scope>
    <source>
        <strain evidence="2">GZMU011</strain>
    </source>
</reference>
<feature type="region of interest" description="Disordered" evidence="1">
    <location>
        <begin position="80"/>
        <end position="114"/>
    </location>
</feature>
<sequence>MINFIFQLATYARYQKRFLLLFPDNTDYYIRSTAILEQLAGGHRQNASSLQLVIDQVTKFSARVQRSVYIDYTTFDTTTDERSQTREQATGSHRVHGARRSTSDAPSRSTGSRHRQTNVNDIFLDAHQLIRFHLQLIIASASRDNIHKISMKKLIVDGTTRLMNCLSFPTDEILEEQARSNLIFHCCIHEWCWFEDQILRDAYDEVMKYSFPIYRDRAYLSDVGLKILQQRFRYHNGHLAPMNILKTRIREISRNEDDSVQVNVERPIADVEHCILYARWHRLSDAFLFESYRALNIVGSQKRKEFLNESD</sequence>
<name>A0ABD0VCD7_DENTH</name>
<comment type="caution">
    <text evidence="2">The sequence shown here is derived from an EMBL/GenBank/DDBJ whole genome shotgun (WGS) entry which is preliminary data.</text>
</comment>
<keyword evidence="3" id="KW-1185">Reference proteome</keyword>
<protein>
    <submittedName>
        <fullName evidence="2">Uncharacterized protein</fullName>
    </submittedName>
</protein>
<gene>
    <name evidence="2" type="ORF">M5K25_006718</name>
</gene>
<dbReference type="EMBL" id="JANQDX010000006">
    <property type="protein sequence ID" value="KAL0922709.1"/>
    <property type="molecule type" value="Genomic_DNA"/>
</dbReference>
<evidence type="ECO:0000313" key="2">
    <source>
        <dbReference type="EMBL" id="KAL0922709.1"/>
    </source>
</evidence>
<organism evidence="2 3">
    <name type="scientific">Dendrobium thyrsiflorum</name>
    <name type="common">Pinecone-like raceme dendrobium</name>
    <name type="synonym">Orchid</name>
    <dbReference type="NCBI Taxonomy" id="117978"/>
    <lineage>
        <taxon>Eukaryota</taxon>
        <taxon>Viridiplantae</taxon>
        <taxon>Streptophyta</taxon>
        <taxon>Embryophyta</taxon>
        <taxon>Tracheophyta</taxon>
        <taxon>Spermatophyta</taxon>
        <taxon>Magnoliopsida</taxon>
        <taxon>Liliopsida</taxon>
        <taxon>Asparagales</taxon>
        <taxon>Orchidaceae</taxon>
        <taxon>Epidendroideae</taxon>
        <taxon>Malaxideae</taxon>
        <taxon>Dendrobiinae</taxon>
        <taxon>Dendrobium</taxon>
    </lineage>
</organism>
<evidence type="ECO:0000256" key="1">
    <source>
        <dbReference type="SAM" id="MobiDB-lite"/>
    </source>
</evidence>